<reference evidence="3" key="1">
    <citation type="submission" date="2013-02" db="EMBL/GenBank/DDBJ databases">
        <title>The complete genome sequence of Corynebacterium casei LMG S-19264 (=DSM 44701).</title>
        <authorList>
            <person name="Ruckert C."/>
            <person name="Albersmeier A."/>
            <person name="Kalinowski J."/>
        </authorList>
    </citation>
    <scope>NUCLEOTIDE SEQUENCE [LARGE SCALE GENOMIC DNA]</scope>
    <source>
        <strain evidence="3">LMG S-19264</strain>
    </source>
</reference>
<name>A0ABM5PLI2_9CORY</name>
<dbReference type="GeneID" id="82876350"/>
<dbReference type="InterPro" id="IPR003959">
    <property type="entry name" value="ATPase_AAA_core"/>
</dbReference>
<evidence type="ECO:0000313" key="2">
    <source>
        <dbReference type="EMBL" id="AHI18718.1"/>
    </source>
</evidence>
<dbReference type="PANTHER" id="PTHR40396">
    <property type="entry name" value="ATPASE-LIKE PROTEIN"/>
    <property type="match status" value="1"/>
</dbReference>
<evidence type="ECO:0000313" key="3">
    <source>
        <dbReference type="Proteomes" id="UP000019226"/>
    </source>
</evidence>
<feature type="domain" description="ATPase AAA-type core" evidence="1">
    <location>
        <begin position="47"/>
        <end position="146"/>
    </location>
</feature>
<dbReference type="Proteomes" id="UP000019226">
    <property type="component" value="Chromosome"/>
</dbReference>
<protein>
    <recommendedName>
        <fullName evidence="1">ATPase AAA-type core domain-containing protein</fullName>
    </recommendedName>
</protein>
<keyword evidence="3" id="KW-1185">Reference proteome</keyword>
<dbReference type="InterPro" id="IPR027417">
    <property type="entry name" value="P-loop_NTPase"/>
</dbReference>
<dbReference type="Pfam" id="PF13304">
    <property type="entry name" value="AAA_21"/>
    <property type="match status" value="2"/>
</dbReference>
<dbReference type="SUPFAM" id="SSF52540">
    <property type="entry name" value="P-loop containing nucleoside triphosphate hydrolases"/>
    <property type="match status" value="1"/>
</dbReference>
<accession>A0ABM5PLI2</accession>
<proteinExistence type="predicted"/>
<sequence>MLLELTVGNYRSFREKTTFSMISSKEQKFRERLPRLEKRYQLSVTPIAAVFGANASGKSNLVNALSDLRKLLHDPPRSGEPLPYRPFKLDPSSLIKPTYLEALFSLDDRVYEYSIEYDRKTVVNEKLIQHLSRTEKVIFERNGATIDLGKSISSEKLETYIEGIPENVPTVAFFGSSLNSSVPHSELLTAPYKWTRRTLTLPAGVFDPSAEAISFIPGLHIPIPDDVLKAVDLGICGIKRQPVEFSSLQLTESIEDYLRQQYNEDDVASVETMAGRFEISKDANGKLTANRIRLLHIGSDGEYPLEWHEESDGTKSIIRLLGIFVTLAIEESPLLLVIDELDRSFHTELSRALIDGFLATCSADSRAQLLFTTHDLLLMDPDRLRRDEMWVVEKDNSGSSMLIGVAEYREARKDLDLRKSYLAGRFGGVPSIKPLGLSQWAERLTEVENG</sequence>
<dbReference type="EMBL" id="CP004350">
    <property type="protein sequence ID" value="AHI18718.1"/>
    <property type="molecule type" value="Genomic_DNA"/>
</dbReference>
<dbReference type="PANTHER" id="PTHR40396:SF1">
    <property type="entry name" value="ATPASE AAA-TYPE CORE DOMAIN-CONTAINING PROTEIN"/>
    <property type="match status" value="1"/>
</dbReference>
<dbReference type="Gene3D" id="3.40.50.300">
    <property type="entry name" value="P-loop containing nucleotide triphosphate hydrolases"/>
    <property type="match status" value="2"/>
</dbReference>
<dbReference type="RefSeq" id="WP_006823898.1">
    <property type="nucleotide sequence ID" value="NZ_CP004350.1"/>
</dbReference>
<gene>
    <name evidence="2" type="ORF">CCASEI_00665</name>
</gene>
<feature type="domain" description="ATPase AAA-type core" evidence="1">
    <location>
        <begin position="281"/>
        <end position="380"/>
    </location>
</feature>
<evidence type="ECO:0000259" key="1">
    <source>
        <dbReference type="Pfam" id="PF13304"/>
    </source>
</evidence>
<organism evidence="2 3">
    <name type="scientific">Corynebacterium casei LMG S-19264</name>
    <dbReference type="NCBI Taxonomy" id="1285583"/>
    <lineage>
        <taxon>Bacteria</taxon>
        <taxon>Bacillati</taxon>
        <taxon>Actinomycetota</taxon>
        <taxon>Actinomycetes</taxon>
        <taxon>Mycobacteriales</taxon>
        <taxon>Corynebacteriaceae</taxon>
        <taxon>Corynebacterium</taxon>
    </lineage>
</organism>